<dbReference type="PANTHER" id="PTHR12124:SF47">
    <property type="entry name" value="EXOSOME COMPONENT 10"/>
    <property type="match status" value="1"/>
</dbReference>
<organism evidence="11 12">
    <name type="scientific">Priapulus caudatus</name>
    <name type="common">Priapulid worm</name>
    <dbReference type="NCBI Taxonomy" id="37621"/>
    <lineage>
        <taxon>Eukaryota</taxon>
        <taxon>Metazoa</taxon>
        <taxon>Ecdysozoa</taxon>
        <taxon>Scalidophora</taxon>
        <taxon>Priapulida</taxon>
        <taxon>Priapulimorpha</taxon>
        <taxon>Priapulimorphida</taxon>
        <taxon>Priapulidae</taxon>
        <taxon>Priapulus</taxon>
    </lineage>
</organism>
<dbReference type="Pfam" id="PF01612">
    <property type="entry name" value="DNA_pol_A_exo1"/>
    <property type="match status" value="1"/>
</dbReference>
<evidence type="ECO:0000259" key="10">
    <source>
        <dbReference type="PROSITE" id="PS50967"/>
    </source>
</evidence>
<sequence>MAQPTDKNACAANSEDCSIPGYPDINSYTQEALKTSLQGVKASNELPASGDDHDYYSSFPGFRTVVQVEGQRLLKNIADILKHQGINVKLTGATEIDDMFDALVDANDAILESVGSSLDEAAGLKKKEQSLLVSSLVPKDAISASWNRTRKDIKATNSPDGRYKLLSARNILRPQLKFKEKVDNRNLPFVPQLKIKHNAMQPWHPQGDDDGEDADRLSGHPYQFELNHLQFLPSQLEKMEPRWPESLEDTPLTYVSSYDELVKLKNTLKQEQELAVDLEAHSYRTFLGITCLMQLSTRTEDFIVRPHAALELRSDIHILNEIFSDPSIIKVFHGADMDIRMLQRDFSVYVVNMFDTGQASRVLGLARHSLQHLLRHYCSVEADKQYQLADWRIRPLPAELLKYAREDTHYLLYVYDVMKNELLLKGNSQKNLLLSALQKSKQICELVYEKPLLLEYRHLELYKRSKKQFNNRQLAALKSLYAWRDHVCRVEDESTSYVLPNHMLLQVAEVLPREMQGILACCNPIPTLVRQQLNELHQIILRARQEALVKISTIVAPVKLQVEDVRFNPDSLFNCPHDLSHGDLEEDASIQSEPLLGQIGSAVEFVDDVAPSISNKKRSLPRKAKIGVFANETGLVEDELRIGRRDIHEVFVSPYQRFKATQPLKQNEKDEENKAEKAGMTPFEHIQKMNQQFRTPVTSEIDVEKEKAIQSEAEAARKIKEQKTEDIVESHIKSLREQMASKKKKRPATDLPFQSGSVSQSPNVSTPKAKRSKTDEAGPQTDTLAFSPYDYSKTDMSVFRSGGSSKSRSYDPYAEGHEKNRGKI</sequence>
<evidence type="ECO:0000256" key="2">
    <source>
        <dbReference type="ARBA" id="ARBA00022552"/>
    </source>
</evidence>
<dbReference type="InterPro" id="IPR012337">
    <property type="entry name" value="RNaseH-like_sf"/>
</dbReference>
<dbReference type="InterPro" id="IPR002562">
    <property type="entry name" value="3'-5'_exonuclease_dom"/>
</dbReference>
<evidence type="ECO:0000313" key="12">
    <source>
        <dbReference type="RefSeq" id="XP_014675194.1"/>
    </source>
</evidence>
<evidence type="ECO:0000313" key="11">
    <source>
        <dbReference type="Proteomes" id="UP000695022"/>
    </source>
</evidence>
<dbReference type="InterPro" id="IPR045092">
    <property type="entry name" value="Rrp6-like"/>
</dbReference>
<evidence type="ECO:0000256" key="5">
    <source>
        <dbReference type="ARBA" id="ARBA00022835"/>
    </source>
</evidence>
<evidence type="ECO:0000256" key="4">
    <source>
        <dbReference type="ARBA" id="ARBA00022801"/>
    </source>
</evidence>
<dbReference type="PANTHER" id="PTHR12124">
    <property type="entry name" value="POLYMYOSITIS/SCLERODERMA AUTOANTIGEN-RELATED"/>
    <property type="match status" value="1"/>
</dbReference>
<reference evidence="12" key="1">
    <citation type="submission" date="2025-08" db="UniProtKB">
        <authorList>
            <consortium name="RefSeq"/>
        </authorList>
    </citation>
    <scope>IDENTIFICATION</scope>
</reference>
<dbReference type="GeneID" id="106815263"/>
<dbReference type="Gene3D" id="1.10.150.80">
    <property type="entry name" value="HRDC domain"/>
    <property type="match status" value="1"/>
</dbReference>
<dbReference type="Gene3D" id="3.30.420.10">
    <property type="entry name" value="Ribonuclease H-like superfamily/Ribonuclease H"/>
    <property type="match status" value="1"/>
</dbReference>
<dbReference type="InterPro" id="IPR010997">
    <property type="entry name" value="HRDC-like_sf"/>
</dbReference>
<proteinExistence type="inferred from homology"/>
<evidence type="ECO:0000256" key="6">
    <source>
        <dbReference type="ARBA" id="ARBA00022839"/>
    </source>
</evidence>
<dbReference type="RefSeq" id="XP_014675194.1">
    <property type="nucleotide sequence ID" value="XM_014819708.1"/>
</dbReference>
<keyword evidence="7" id="KW-0539">Nucleus</keyword>
<dbReference type="Proteomes" id="UP000695022">
    <property type="component" value="Unplaced"/>
</dbReference>
<feature type="domain" description="HRDC" evidence="10">
    <location>
        <begin position="470"/>
        <end position="550"/>
    </location>
</feature>
<dbReference type="SUPFAM" id="SSF47819">
    <property type="entry name" value="HRDC-like"/>
    <property type="match status" value="1"/>
</dbReference>
<feature type="region of interest" description="Disordered" evidence="9">
    <location>
        <begin position="661"/>
        <end position="683"/>
    </location>
</feature>
<dbReference type="InterPro" id="IPR002121">
    <property type="entry name" value="HRDC_dom"/>
</dbReference>
<dbReference type="Pfam" id="PF08066">
    <property type="entry name" value="PMC2NT"/>
    <property type="match status" value="1"/>
</dbReference>
<evidence type="ECO:0000256" key="9">
    <source>
        <dbReference type="SAM" id="MobiDB-lite"/>
    </source>
</evidence>
<evidence type="ECO:0000256" key="7">
    <source>
        <dbReference type="ARBA" id="ARBA00023242"/>
    </source>
</evidence>
<dbReference type="SMART" id="SM00474">
    <property type="entry name" value="35EXOc"/>
    <property type="match status" value="1"/>
</dbReference>
<gene>
    <name evidence="12" type="primary">LOC106815263</name>
</gene>
<dbReference type="InterPro" id="IPR044876">
    <property type="entry name" value="HRDC_dom_sf"/>
</dbReference>
<feature type="region of interest" description="Disordered" evidence="9">
    <location>
        <begin position="738"/>
        <end position="824"/>
    </location>
</feature>
<dbReference type="CDD" id="cd06147">
    <property type="entry name" value="Rrp6p_like_exo"/>
    <property type="match status" value="1"/>
</dbReference>
<dbReference type="SUPFAM" id="SSF53098">
    <property type="entry name" value="Ribonuclease H-like"/>
    <property type="match status" value="1"/>
</dbReference>
<feature type="compositionally biased region" description="Basic and acidic residues" evidence="9">
    <location>
        <begin position="666"/>
        <end position="677"/>
    </location>
</feature>
<protein>
    <submittedName>
        <fullName evidence="12">LOW QUALITY PROTEIN: exosome component 10-like</fullName>
    </submittedName>
</protein>
<name>A0ABM1ESM3_PRICU</name>
<keyword evidence="5" id="KW-0271">Exosome</keyword>
<dbReference type="SMART" id="SM00341">
    <property type="entry name" value="HRDC"/>
    <property type="match status" value="1"/>
</dbReference>
<feature type="compositionally biased region" description="Basic and acidic residues" evidence="9">
    <location>
        <begin position="814"/>
        <end position="824"/>
    </location>
</feature>
<keyword evidence="4" id="KW-0378">Hydrolase</keyword>
<keyword evidence="3" id="KW-0540">Nuclease</keyword>
<keyword evidence="2" id="KW-0698">rRNA processing</keyword>
<evidence type="ECO:0000256" key="1">
    <source>
        <dbReference type="ARBA" id="ARBA00004123"/>
    </source>
</evidence>
<dbReference type="PROSITE" id="PS50967">
    <property type="entry name" value="HRDC"/>
    <property type="match status" value="1"/>
</dbReference>
<dbReference type="InterPro" id="IPR012588">
    <property type="entry name" value="Exosome-assoc_fac_Rrp6_N"/>
</dbReference>
<keyword evidence="11" id="KW-1185">Reference proteome</keyword>
<feature type="compositionally biased region" description="Polar residues" evidence="9">
    <location>
        <begin position="752"/>
        <end position="766"/>
    </location>
</feature>
<dbReference type="InterPro" id="IPR036397">
    <property type="entry name" value="RNaseH_sf"/>
</dbReference>
<evidence type="ECO:0000256" key="3">
    <source>
        <dbReference type="ARBA" id="ARBA00022722"/>
    </source>
</evidence>
<accession>A0ABM1ESM3</accession>
<dbReference type="InterPro" id="IPR049559">
    <property type="entry name" value="Rrp6p-like_exo"/>
</dbReference>
<evidence type="ECO:0000256" key="8">
    <source>
        <dbReference type="ARBA" id="ARBA00043957"/>
    </source>
</evidence>
<dbReference type="Pfam" id="PF00570">
    <property type="entry name" value="HRDC"/>
    <property type="match status" value="1"/>
</dbReference>
<keyword evidence="6" id="KW-0269">Exonuclease</keyword>
<comment type="similarity">
    <text evidence="8">Belongs to the exosome component 10/RRP6 family.</text>
</comment>
<comment type="subcellular location">
    <subcellularLocation>
        <location evidence="1">Nucleus</location>
    </subcellularLocation>
</comment>